<dbReference type="OrthoDB" id="328886at2759"/>
<protein>
    <recommendedName>
        <fullName evidence="6">Transmembrane protein</fullName>
    </recommendedName>
</protein>
<dbReference type="EMBL" id="LN714487">
    <property type="protein sequence ID" value="CEL70727.1"/>
    <property type="molecule type" value="Genomic_DNA"/>
</dbReference>
<dbReference type="PROSITE" id="PS50092">
    <property type="entry name" value="TSP1"/>
    <property type="match status" value="1"/>
</dbReference>
<dbReference type="SMART" id="SM00209">
    <property type="entry name" value="TSP1"/>
    <property type="match status" value="2"/>
</dbReference>
<feature type="region of interest" description="Disordered" evidence="1">
    <location>
        <begin position="1044"/>
        <end position="1119"/>
    </location>
</feature>
<feature type="compositionally biased region" description="Polar residues" evidence="1">
    <location>
        <begin position="1067"/>
        <end position="1077"/>
    </location>
</feature>
<organism evidence="3 5">
    <name type="scientific">Neospora caninum (strain Liverpool)</name>
    <dbReference type="NCBI Taxonomy" id="572307"/>
    <lineage>
        <taxon>Eukaryota</taxon>
        <taxon>Sar</taxon>
        <taxon>Alveolata</taxon>
        <taxon>Apicomplexa</taxon>
        <taxon>Conoidasida</taxon>
        <taxon>Coccidia</taxon>
        <taxon>Eucoccidiorida</taxon>
        <taxon>Eimeriorina</taxon>
        <taxon>Sarcocystidae</taxon>
        <taxon>Neospora</taxon>
    </lineage>
</organism>
<feature type="transmembrane region" description="Helical" evidence="2">
    <location>
        <begin position="976"/>
        <end position="997"/>
    </location>
</feature>
<dbReference type="VEuPathDB" id="ToxoDB:NCLIV_064070"/>
<evidence type="ECO:0000313" key="5">
    <source>
        <dbReference type="Proteomes" id="UP000007494"/>
    </source>
</evidence>
<evidence type="ECO:0000256" key="2">
    <source>
        <dbReference type="SAM" id="Phobius"/>
    </source>
</evidence>
<reference evidence="4" key="4">
    <citation type="journal article" date="2015" name="PLoS ONE">
        <title>Comprehensive Evaluation of Toxoplasma gondii VEG and Neospora caninum LIV Genomes with Tachyzoite Stage Transcriptome and Proteome Defines Novel Transcript Features.</title>
        <authorList>
            <person name="Ramaprasad A."/>
            <person name="Mourier T."/>
            <person name="Naeem R."/>
            <person name="Malas T.B."/>
            <person name="Moussa E."/>
            <person name="Panigrahi A."/>
            <person name="Vermont S.J."/>
            <person name="Otto T.D."/>
            <person name="Wastling J."/>
            <person name="Pain A."/>
        </authorList>
    </citation>
    <scope>NUCLEOTIDE SEQUENCE</scope>
    <source>
        <strain evidence="4">Liverpool</strain>
    </source>
</reference>
<keyword evidence="2" id="KW-1133">Transmembrane helix</keyword>
<name>F0VQI4_NEOCL</name>
<proteinExistence type="predicted"/>
<dbReference type="RefSeq" id="XP_003886007.1">
    <property type="nucleotide sequence ID" value="XM_003885958.1"/>
</dbReference>
<dbReference type="OMA" id="IAFWTAR"/>
<dbReference type="AlphaFoldDB" id="F0VQI4"/>
<feature type="region of interest" description="Disordered" evidence="1">
    <location>
        <begin position="261"/>
        <end position="280"/>
    </location>
</feature>
<reference evidence="3" key="1">
    <citation type="submission" date="2011-02" db="EMBL/GenBank/DDBJ databases">
        <authorList>
            <person name="Aslett M."/>
        </authorList>
    </citation>
    <scope>NUCLEOTIDE SEQUENCE</scope>
    <source>
        <strain evidence="3">Liverpool</strain>
    </source>
</reference>
<reference evidence="3" key="2">
    <citation type="submission" date="2011-03" db="EMBL/GenBank/DDBJ databases">
        <title>Comparative genomics and transcriptomics of Neospora caninum and Toxoplasma gondii.</title>
        <authorList>
            <person name="Reid A.J."/>
            <person name="Sohal A."/>
            <person name="Harris D."/>
            <person name="Quail M."/>
            <person name="Sanders M."/>
            <person name="Berriman M."/>
            <person name="Wastling J.M."/>
            <person name="Pain A."/>
        </authorList>
    </citation>
    <scope>NUCLEOTIDE SEQUENCE</scope>
    <source>
        <strain evidence="3">Liverpool</strain>
    </source>
</reference>
<keyword evidence="2" id="KW-0472">Membrane</keyword>
<dbReference type="InterPro" id="IPR000884">
    <property type="entry name" value="TSP1_rpt"/>
</dbReference>
<reference evidence="5" key="3">
    <citation type="journal article" date="2012" name="PLoS Pathog.">
        <title>Comparative genomics of the apicomplexan parasites Toxoplasma gondii and Neospora caninum: Coccidia differing in host range and transmission strategy.</title>
        <authorList>
            <person name="Reid A.J."/>
            <person name="Vermont S.J."/>
            <person name="Cotton J.A."/>
            <person name="Harris D."/>
            <person name="Hill-Cawthorne G.A."/>
            <person name="Konen-Waisman S."/>
            <person name="Latham S.M."/>
            <person name="Mourier T."/>
            <person name="Norton R."/>
            <person name="Quail M.A."/>
            <person name="Sanders M."/>
            <person name="Shanmugam D."/>
            <person name="Sohal A."/>
            <person name="Wasmuth J.D."/>
            <person name="Brunk B."/>
            <person name="Grigg M.E."/>
            <person name="Howard J.C."/>
            <person name="Parkinson J."/>
            <person name="Roos D.S."/>
            <person name="Trees A.J."/>
            <person name="Berriman M."/>
            <person name="Pain A."/>
            <person name="Wastling J.M."/>
        </authorList>
    </citation>
    <scope>NUCLEOTIDE SEQUENCE [LARGE SCALE GENOMIC DNA]</scope>
    <source>
        <strain evidence="5">Liverpool</strain>
    </source>
</reference>
<dbReference type="EMBL" id="FR823393">
    <property type="protein sequence ID" value="CBZ55981.1"/>
    <property type="molecule type" value="Genomic_DNA"/>
</dbReference>
<dbReference type="Proteomes" id="UP000007494">
    <property type="component" value="Chromosome XII"/>
</dbReference>
<dbReference type="GeneID" id="13445204"/>
<keyword evidence="2" id="KW-0812">Transmembrane</keyword>
<evidence type="ECO:0000313" key="4">
    <source>
        <dbReference type="EMBL" id="CEL70727.1"/>
    </source>
</evidence>
<evidence type="ECO:0008006" key="6">
    <source>
        <dbReference type="Google" id="ProtNLM"/>
    </source>
</evidence>
<feature type="compositionally biased region" description="Basic and acidic residues" evidence="1">
    <location>
        <begin position="261"/>
        <end position="273"/>
    </location>
</feature>
<gene>
    <name evidence="4" type="ORF">BN1204_064070</name>
    <name evidence="3" type="ORF">NCLIV_064070</name>
</gene>
<evidence type="ECO:0000313" key="3">
    <source>
        <dbReference type="EMBL" id="CBZ55981.1"/>
    </source>
</evidence>
<sequence>MYVFVPGRGCALVHAVAVLFSLAGSLLLTTPLLTACYLKIEHGSLPLGESLSRGKVKAPLTLAKYETAFTSTGYAAFERFAFVPLTKEKLAVMYNWCPEQERYNNTYVGTEPLFLSCRVRVEFFTYKGERAQQEYYVGSTLHSRSAFTYANFAKYPELKALGFWVHGPHEGANSNKVVIAFWTARCKSPQEARVCTGSSSCTVNLKKSVDTANVSCLAQLYGAHSVTVPKGERMCSGDTPWAHGSADCYHYELPNAAQAVRSEESGWQKDSSGRGHGYRLGSPEDVAQHGGRYGSVFIVRIPPGDGQTPEWETLVASDVYLDYGHGQANALWADAGGGTATEARYAVTFYTHQWDLVGDKPVLWPQCLTQLIADDGSLVQNNGLLNKKCSSCSSPPMSRVHPKTRKWASVCTSDKPDAPGVFINDVLAVDSKAVLPTAGTPLQTPSSVAVDSRAQIVPLGEQGDWLLFWRRSILTQTRLAEGVPFWGQIQEAKLMVAKWTINGKGTLTSIKEMSGGQSVLEYSEPRISPLGPQNSFLVGYSGALRRTTTLASISEGEVDGSTTFTMERILGSVLNNGAFTTDWLPLPDESVFWVTRFSRGNDSGGHETLWPNGSSPAIKLQFVRVYKTTEDPSCAVKVYEGVATVQDSSVGQQNALRVSDGDVKTFAQFEARPTAFTLELKEASDVWEVSLAFLVKPGDWDTGARFTCVTYDRQQNALASREGFLGRIPPANILEPLENWAVSLWTWQHIRLFGVQTLECWAHVSSVDREIILAEAELIGKASGSCPPEGFFGLSACRSETARLVFDVATLDCQGNWSEWSLCDANCLSTRMFTKTREAQWGGRPCEMIQRKPCGEGPFCPSRSDSERTEALIDQRRSCVFKEGPWSECLHCRQLRRRQILREAAGPGVDPCPDVLEMQFCNETCRLQYDFAYTASSTYPPITTLPARLFTVVALTTTLAPLSWRRWFTVERLTTAAWLLVAALLFLFLGLCIFCSFRKNTPETPEPLEYSPDEEIPPPVPTLTSMTRRTTVRIQSAASTMASIVAASEDSGSPSADDKQSRKSHSLAVNGQANQSRTSRRVLFYDTRESTAGGFSAEREKGCRPTPAADGNGEGRESPFGLVPVRCETELPHVTQILPGQDRSKQKNVEISELTGVRQGGGNRPASPIVGLAAPTFQHSGVVFSAHVNPTVQAGNTV</sequence>
<accession>F0VQI4</accession>
<feature type="region of interest" description="Disordered" evidence="1">
    <location>
        <begin position="1004"/>
        <end position="1028"/>
    </location>
</feature>
<evidence type="ECO:0000256" key="1">
    <source>
        <dbReference type="SAM" id="MobiDB-lite"/>
    </source>
</evidence>
<dbReference type="InParanoid" id="F0VQI4"/>
<keyword evidence="5" id="KW-1185">Reference proteome</keyword>
<dbReference type="eggNOG" id="ENOG502QZJQ">
    <property type="taxonomic scope" value="Eukaryota"/>
</dbReference>